<dbReference type="PANTHER" id="PTHR43066">
    <property type="entry name" value="RHOMBOID-RELATED PROTEIN"/>
    <property type="match status" value="1"/>
</dbReference>
<evidence type="ECO:0000256" key="1">
    <source>
        <dbReference type="ARBA" id="ARBA00004141"/>
    </source>
</evidence>
<feature type="transmembrane region" description="Helical" evidence="6">
    <location>
        <begin position="21"/>
        <end position="40"/>
    </location>
</feature>
<evidence type="ECO:0000256" key="3">
    <source>
        <dbReference type="ARBA" id="ARBA00022989"/>
    </source>
</evidence>
<dbReference type="GO" id="GO:0006508">
    <property type="term" value="P:proteolysis"/>
    <property type="evidence" value="ECO:0007669"/>
    <property type="project" value="UniProtKB-KW"/>
</dbReference>
<keyword evidence="9" id="KW-1185">Reference proteome</keyword>
<dbReference type="Gene3D" id="1.20.1540.10">
    <property type="entry name" value="Rhomboid-like"/>
    <property type="match status" value="1"/>
</dbReference>
<reference evidence="8 9" key="1">
    <citation type="submission" date="2019-02" db="EMBL/GenBank/DDBJ databases">
        <title>Deep-cultivation of Planctomycetes and their phenomic and genomic characterization uncovers novel biology.</title>
        <authorList>
            <person name="Wiegand S."/>
            <person name="Jogler M."/>
            <person name="Boedeker C."/>
            <person name="Pinto D."/>
            <person name="Vollmers J."/>
            <person name="Rivas-Marin E."/>
            <person name="Kohn T."/>
            <person name="Peeters S.H."/>
            <person name="Heuer A."/>
            <person name="Rast P."/>
            <person name="Oberbeckmann S."/>
            <person name="Bunk B."/>
            <person name="Jeske O."/>
            <person name="Meyerdierks A."/>
            <person name="Storesund J.E."/>
            <person name="Kallscheuer N."/>
            <person name="Luecker S."/>
            <person name="Lage O.M."/>
            <person name="Pohl T."/>
            <person name="Merkel B.J."/>
            <person name="Hornburger P."/>
            <person name="Mueller R.-W."/>
            <person name="Bruemmer F."/>
            <person name="Labrenz M."/>
            <person name="Spormann A.M."/>
            <person name="Op den Camp H."/>
            <person name="Overmann J."/>
            <person name="Amann R."/>
            <person name="Jetten M.S.M."/>
            <person name="Mascher T."/>
            <person name="Medema M.H."/>
            <person name="Devos D.P."/>
            <person name="Kaster A.-K."/>
            <person name="Ovreas L."/>
            <person name="Rohde M."/>
            <person name="Galperin M.Y."/>
            <person name="Jogler C."/>
        </authorList>
    </citation>
    <scope>NUCLEOTIDE SEQUENCE [LARGE SCALE GENOMIC DNA]</scope>
    <source>
        <strain evidence="8 9">K23_9</strain>
    </source>
</reference>
<evidence type="ECO:0000259" key="7">
    <source>
        <dbReference type="Pfam" id="PF01694"/>
    </source>
</evidence>
<proteinExistence type="predicted"/>
<feature type="transmembrane region" description="Helical" evidence="6">
    <location>
        <begin position="98"/>
        <end position="120"/>
    </location>
</feature>
<feature type="compositionally biased region" description="Polar residues" evidence="5">
    <location>
        <begin position="296"/>
        <end position="322"/>
    </location>
</feature>
<feature type="transmembrane region" description="Helical" evidence="6">
    <location>
        <begin position="151"/>
        <end position="172"/>
    </location>
</feature>
<feature type="transmembrane region" description="Helical" evidence="6">
    <location>
        <begin position="192"/>
        <end position="209"/>
    </location>
</feature>
<comment type="subcellular location">
    <subcellularLocation>
        <location evidence="1">Membrane</location>
        <topology evidence="1">Multi-pass membrane protein</topology>
    </subcellularLocation>
</comment>
<evidence type="ECO:0000256" key="2">
    <source>
        <dbReference type="ARBA" id="ARBA00022692"/>
    </source>
</evidence>
<keyword evidence="2 6" id="KW-0812">Transmembrane</keyword>
<keyword evidence="8" id="KW-0645">Protease</keyword>
<dbReference type="Pfam" id="PF01694">
    <property type="entry name" value="Rhomboid"/>
    <property type="match status" value="1"/>
</dbReference>
<dbReference type="GO" id="GO:0004252">
    <property type="term" value="F:serine-type endopeptidase activity"/>
    <property type="evidence" value="ECO:0007669"/>
    <property type="project" value="InterPro"/>
</dbReference>
<dbReference type="AlphaFoldDB" id="A0A517NY26"/>
<gene>
    <name evidence="8" type="ORF">K239x_40290</name>
</gene>
<sequence>MLFPYGTDAPIYHRPIATVSIIVINIGLFLATGMGAVYAVGATPYDWLIIEFDRINPFQWVTGAFMHASWGHLVGNMIFLWCFGIVVEGKLGWRQFSLVYLVLCLGDGAISQIPMFAFYGGVGGCLGASGVIFALIAISLCWAPENNMHCLFFWSFFVPFQFDIRILSLGLFYGAKEMLPLFFTGFRMSTPMLHLLGMSVGFVVAIAMLKKGMVDCEGWDVISRYGDPTAPLDSLFCRLTRRLPSKQRKPIRGNDRQGALQETDPVQAILQNPSAYNPRGYVARSNRSRRQKSSTEKSISYNRRMQNPSNFDQSSADSVNQSRMRDRRLAAVTSFQAAINRQGTAEARKLFATICEHWGTHAINSKLMAAYAKLLGKSKRYLESLVPLKILVSRRAKCANQACLRIARIQFQLQNDRDSAAASLSQICEPIDESTRLQQEQLAALIRTSTTNTKPTVAT</sequence>
<accession>A0A517NY26</accession>
<dbReference type="InterPro" id="IPR035952">
    <property type="entry name" value="Rhomboid-like_sf"/>
</dbReference>
<dbReference type="InterPro" id="IPR022764">
    <property type="entry name" value="Peptidase_S54_rhomboid_dom"/>
</dbReference>
<dbReference type="SUPFAM" id="SSF144091">
    <property type="entry name" value="Rhomboid-like"/>
    <property type="match status" value="1"/>
</dbReference>
<dbReference type="Proteomes" id="UP000319817">
    <property type="component" value="Chromosome"/>
</dbReference>
<evidence type="ECO:0000313" key="9">
    <source>
        <dbReference type="Proteomes" id="UP000319817"/>
    </source>
</evidence>
<feature type="region of interest" description="Disordered" evidence="5">
    <location>
        <begin position="247"/>
        <end position="323"/>
    </location>
</feature>
<protein>
    <submittedName>
        <fullName evidence="8">Intramembrane serine protease GlpG</fullName>
    </submittedName>
</protein>
<dbReference type="EMBL" id="CP036526">
    <property type="protein sequence ID" value="QDT12021.1"/>
    <property type="molecule type" value="Genomic_DNA"/>
</dbReference>
<keyword evidence="8" id="KW-0378">Hydrolase</keyword>
<evidence type="ECO:0000256" key="6">
    <source>
        <dbReference type="SAM" id="Phobius"/>
    </source>
</evidence>
<feature type="domain" description="Peptidase S54 rhomboid" evidence="7">
    <location>
        <begin position="58"/>
        <end position="210"/>
    </location>
</feature>
<name>A0A517NY26_9BACT</name>
<keyword evidence="3 6" id="KW-1133">Transmembrane helix</keyword>
<evidence type="ECO:0000256" key="5">
    <source>
        <dbReference type="SAM" id="MobiDB-lite"/>
    </source>
</evidence>
<dbReference type="PANTHER" id="PTHR43066:SF5">
    <property type="entry name" value="RHOMBOID-LIKE PROTEIN 11, CHLOROPLASTIC-RELATED"/>
    <property type="match status" value="1"/>
</dbReference>
<evidence type="ECO:0000313" key="8">
    <source>
        <dbReference type="EMBL" id="QDT12021.1"/>
    </source>
</evidence>
<feature type="transmembrane region" description="Helical" evidence="6">
    <location>
        <begin position="126"/>
        <end position="144"/>
    </location>
</feature>
<feature type="transmembrane region" description="Helical" evidence="6">
    <location>
        <begin position="60"/>
        <end position="86"/>
    </location>
</feature>
<evidence type="ECO:0000256" key="4">
    <source>
        <dbReference type="ARBA" id="ARBA00023136"/>
    </source>
</evidence>
<keyword evidence="4 6" id="KW-0472">Membrane</keyword>
<dbReference type="OrthoDB" id="267668at2"/>
<dbReference type="GO" id="GO:0016020">
    <property type="term" value="C:membrane"/>
    <property type="evidence" value="ECO:0007669"/>
    <property type="project" value="UniProtKB-SubCell"/>
</dbReference>
<organism evidence="8 9">
    <name type="scientific">Stieleria marina</name>
    <dbReference type="NCBI Taxonomy" id="1930275"/>
    <lineage>
        <taxon>Bacteria</taxon>
        <taxon>Pseudomonadati</taxon>
        <taxon>Planctomycetota</taxon>
        <taxon>Planctomycetia</taxon>
        <taxon>Pirellulales</taxon>
        <taxon>Pirellulaceae</taxon>
        <taxon>Stieleria</taxon>
    </lineage>
</organism>